<protein>
    <submittedName>
        <fullName evidence="3">Alpha/beta hydrolase</fullName>
    </submittedName>
</protein>
<dbReference type="EMBL" id="JAIQUM010000025">
    <property type="protein sequence ID" value="MBZ5751059.1"/>
    <property type="molecule type" value="Genomic_DNA"/>
</dbReference>
<proteinExistence type="predicted"/>
<name>A0ABS7UT05_9BACI</name>
<dbReference type="InterPro" id="IPR000073">
    <property type="entry name" value="AB_hydrolase_1"/>
</dbReference>
<dbReference type="RefSeq" id="WP_224139336.1">
    <property type="nucleotide sequence ID" value="NZ_JAIQUM010000025.1"/>
</dbReference>
<dbReference type="Proteomes" id="UP001165287">
    <property type="component" value="Unassembled WGS sequence"/>
</dbReference>
<evidence type="ECO:0000259" key="2">
    <source>
        <dbReference type="Pfam" id="PF00561"/>
    </source>
</evidence>
<dbReference type="Gene3D" id="3.40.50.1820">
    <property type="entry name" value="alpha/beta hydrolase"/>
    <property type="match status" value="1"/>
</dbReference>
<feature type="domain" description="AB hydrolase-1" evidence="2">
    <location>
        <begin position="22"/>
        <end position="122"/>
    </location>
</feature>
<sequence length="264" mass="30636">MPSSKINDNKFLCYEEYGQGIPIIFIHPPGMGSKVFYYQHDLSNHMRTLFPDLSGHGESDKVEQEVSISYYANELLHFMDALNINKAVICGYSAGCLIAQHIGIYHPKRVELMILSGAYPVVNDFSSKTLHKTGIYMVNRHLHLLIKVIARSHTKDKALREILINHMKKANKKVWYQYYLASLQYNCLEKLDSLTMPLLFIYGAKGDWTSRYLTYYKSKCKHAEFFLFEKQSHQLPTKQWKAFNELITRFVLNNANLNKNGLLE</sequence>
<keyword evidence="4" id="KW-1185">Reference proteome</keyword>
<gene>
    <name evidence="3" type="ORF">K9V48_12560</name>
</gene>
<reference evidence="3" key="1">
    <citation type="submission" date="2024-05" db="EMBL/GenBank/DDBJ databases">
        <title>Metabacillus sp. nov., isolated from the rhizosphere soil of tomato plants.</title>
        <authorList>
            <person name="Ma R."/>
        </authorList>
    </citation>
    <scope>NUCLEOTIDE SEQUENCE</scope>
    <source>
        <strain evidence="3">DBTR6</strain>
    </source>
</reference>
<comment type="caution">
    <text evidence="3">The sequence shown here is derived from an EMBL/GenBank/DDBJ whole genome shotgun (WGS) entry which is preliminary data.</text>
</comment>
<dbReference type="PANTHER" id="PTHR43798:SF31">
    <property type="entry name" value="AB HYDROLASE SUPERFAMILY PROTEIN YCLE"/>
    <property type="match status" value="1"/>
</dbReference>
<evidence type="ECO:0000313" key="3">
    <source>
        <dbReference type="EMBL" id="MBZ5751059.1"/>
    </source>
</evidence>
<dbReference type="Pfam" id="PF00561">
    <property type="entry name" value="Abhydrolase_1"/>
    <property type="match status" value="1"/>
</dbReference>
<accession>A0ABS7UT05</accession>
<dbReference type="InterPro" id="IPR029058">
    <property type="entry name" value="AB_hydrolase_fold"/>
</dbReference>
<dbReference type="SUPFAM" id="SSF53474">
    <property type="entry name" value="alpha/beta-Hydrolases"/>
    <property type="match status" value="1"/>
</dbReference>
<evidence type="ECO:0000313" key="4">
    <source>
        <dbReference type="Proteomes" id="UP001165287"/>
    </source>
</evidence>
<dbReference type="GO" id="GO:0016787">
    <property type="term" value="F:hydrolase activity"/>
    <property type="evidence" value="ECO:0007669"/>
    <property type="project" value="UniProtKB-KW"/>
</dbReference>
<keyword evidence="1 3" id="KW-0378">Hydrolase</keyword>
<evidence type="ECO:0000256" key="1">
    <source>
        <dbReference type="ARBA" id="ARBA00022801"/>
    </source>
</evidence>
<dbReference type="PANTHER" id="PTHR43798">
    <property type="entry name" value="MONOACYLGLYCEROL LIPASE"/>
    <property type="match status" value="1"/>
</dbReference>
<organism evidence="3 4">
    <name type="scientific">Metabacillus rhizolycopersici</name>
    <dbReference type="NCBI Taxonomy" id="2875709"/>
    <lineage>
        <taxon>Bacteria</taxon>
        <taxon>Bacillati</taxon>
        <taxon>Bacillota</taxon>
        <taxon>Bacilli</taxon>
        <taxon>Bacillales</taxon>
        <taxon>Bacillaceae</taxon>
        <taxon>Metabacillus</taxon>
    </lineage>
</organism>
<dbReference type="InterPro" id="IPR050266">
    <property type="entry name" value="AB_hydrolase_sf"/>
</dbReference>